<dbReference type="RefSeq" id="WP_007196000.1">
    <property type="nucleotide sequence ID" value="NZ_CM002917.1"/>
</dbReference>
<evidence type="ECO:0000313" key="2">
    <source>
        <dbReference type="Proteomes" id="UP000004291"/>
    </source>
</evidence>
<dbReference type="HOGENOM" id="CLU_2770267_0_0_5"/>
<comment type="caution">
    <text evidence="1">The sequence shown here is derived from an EMBL/GenBank/DDBJ whole genome shotgun (WGS) entry which is preliminary data.</text>
</comment>
<keyword evidence="2" id="KW-1185">Reference proteome</keyword>
<name>A9CZB5_HOEPD</name>
<organism evidence="1 2">
    <name type="scientific">Hoeflea phototrophica (strain DSM 17068 / NCIMB 14078 / DFL-43)</name>
    <dbReference type="NCBI Taxonomy" id="411684"/>
    <lineage>
        <taxon>Bacteria</taxon>
        <taxon>Pseudomonadati</taxon>
        <taxon>Pseudomonadota</taxon>
        <taxon>Alphaproteobacteria</taxon>
        <taxon>Hyphomicrobiales</taxon>
        <taxon>Rhizobiaceae</taxon>
        <taxon>Hoeflea</taxon>
    </lineage>
</organism>
<proteinExistence type="predicted"/>
<protein>
    <submittedName>
        <fullName evidence="1">Uncharacterized protein</fullName>
    </submittedName>
</protein>
<gene>
    <name evidence="1" type="ORF">HPDFL43_01040</name>
</gene>
<evidence type="ECO:0000313" key="1">
    <source>
        <dbReference type="EMBL" id="EDQ34739.1"/>
    </source>
</evidence>
<reference evidence="1 2" key="1">
    <citation type="submission" date="2007-10" db="EMBL/GenBank/DDBJ databases">
        <authorList>
            <person name="Wagner-Dobler I."/>
            <person name="Ferriera S."/>
            <person name="Johnson J."/>
            <person name="Kravitz S."/>
            <person name="Beeson K."/>
            <person name="Sutton G."/>
            <person name="Rogers Y.-H."/>
            <person name="Friedman R."/>
            <person name="Frazier M."/>
            <person name="Venter J.C."/>
        </authorList>
    </citation>
    <scope>NUCLEOTIDE SEQUENCE [LARGE SCALE GENOMIC DNA]</scope>
    <source>
        <strain evidence="1 2">DFL-43</strain>
    </source>
</reference>
<dbReference type="AlphaFoldDB" id="A9CZB5"/>
<dbReference type="Proteomes" id="UP000004291">
    <property type="component" value="Chromosome"/>
</dbReference>
<accession>A9CZB5</accession>
<dbReference type="STRING" id="411684.HPDFL43_01040"/>
<dbReference type="EMBL" id="ABIA03000002">
    <property type="protein sequence ID" value="EDQ34739.1"/>
    <property type="molecule type" value="Genomic_DNA"/>
</dbReference>
<sequence>MFFNPFAMISASAIPQKRHSRLQELDVRMQDFLATKRGAASGKVLENVKSARDHVRLEIQGNSLSRGPK</sequence>
<reference evidence="1 2" key="2">
    <citation type="submission" date="2012-06" db="EMBL/GenBank/DDBJ databases">
        <authorList>
            <person name="Fiebig A."/>
        </authorList>
    </citation>
    <scope>NUCLEOTIDE SEQUENCE [LARGE SCALE GENOMIC DNA]</scope>
    <source>
        <strain evidence="1 2">DFL-43</strain>
    </source>
</reference>